<evidence type="ECO:0000256" key="5">
    <source>
        <dbReference type="SAM" id="Phobius"/>
    </source>
</evidence>
<organism evidence="7">
    <name type="scientific">Phaeomonas parva</name>
    <dbReference type="NCBI Taxonomy" id="124430"/>
    <lineage>
        <taxon>Eukaryota</taxon>
        <taxon>Sar</taxon>
        <taxon>Stramenopiles</taxon>
        <taxon>Ochrophyta</taxon>
        <taxon>Pinguiophyceae</taxon>
        <taxon>Pinguiochrysidales</taxon>
        <taxon>Pinguiochrysidaceae</taxon>
        <taxon>Phaeomonas</taxon>
    </lineage>
</organism>
<dbReference type="InterPro" id="IPR050754">
    <property type="entry name" value="FKBP4/5/8-like"/>
</dbReference>
<dbReference type="AlphaFoldDB" id="A0A7S1TZ54"/>
<evidence type="ECO:0000256" key="3">
    <source>
        <dbReference type="PROSITE-ProRule" id="PRU00277"/>
    </source>
</evidence>
<evidence type="ECO:0000256" key="2">
    <source>
        <dbReference type="ARBA" id="ARBA00022803"/>
    </source>
</evidence>
<dbReference type="EC" id="5.2.1.8" evidence="3"/>
<dbReference type="Pfam" id="PF13432">
    <property type="entry name" value="TPR_16"/>
    <property type="match status" value="2"/>
</dbReference>
<feature type="compositionally biased region" description="Low complexity" evidence="4">
    <location>
        <begin position="352"/>
        <end position="362"/>
    </location>
</feature>
<dbReference type="PROSITE" id="PS50059">
    <property type="entry name" value="FKBP_PPIASE"/>
    <property type="match status" value="1"/>
</dbReference>
<name>A0A7S1TZ54_9STRA</name>
<sequence length="419" mass="43805">MASPAPAWEELMGGNIRKRTLRPSSGAAPEVQDHVCASFSLRVARPKGGDGGEGFDVEADGPVLQRKERVWYKIGEGEAVPVLELALRHMRVGEELEAYGISRFAWGPDGLPAIREGDADLPGDADVLLTVELHEIKAETASVAEARLFEAGWRKRNGNDYYRHRDLRRAARAFAAALKLFTEPLPDDAIPEELRERYGAEATQLLVDCGSNLAAVQVALKNWPAARDAAVGVLEVDPSHVKALYRAGTAAMHLHDFAGATLAVKTALAADPDNAAVRRLARDLKARKAEYAEKKKAMGKRLGRDMLSIDSSSEAAAAPAATEAGAGGEGGGGAAAEADAVGDGPAADEGEVAAAEPAKAAPSVEDERAALGMYTLVGVALVATIAAFLYCHFGLDGGGGGGGGGAAEDYLASMRTMNQ</sequence>
<dbReference type="InterPro" id="IPR011990">
    <property type="entry name" value="TPR-like_helical_dom_sf"/>
</dbReference>
<keyword evidence="1" id="KW-0677">Repeat</keyword>
<dbReference type="Gene3D" id="3.10.50.40">
    <property type="match status" value="1"/>
</dbReference>
<dbReference type="GO" id="GO:0016020">
    <property type="term" value="C:membrane"/>
    <property type="evidence" value="ECO:0007669"/>
    <property type="project" value="TreeGrafter"/>
</dbReference>
<dbReference type="InterPro" id="IPR001179">
    <property type="entry name" value="PPIase_FKBP_dom"/>
</dbReference>
<dbReference type="GO" id="GO:0005740">
    <property type="term" value="C:mitochondrial envelope"/>
    <property type="evidence" value="ECO:0007669"/>
    <property type="project" value="TreeGrafter"/>
</dbReference>
<dbReference type="SUPFAM" id="SSF54534">
    <property type="entry name" value="FKBP-like"/>
    <property type="match status" value="1"/>
</dbReference>
<dbReference type="SMART" id="SM00028">
    <property type="entry name" value="TPR"/>
    <property type="match status" value="3"/>
</dbReference>
<feature type="transmembrane region" description="Helical" evidence="5">
    <location>
        <begin position="371"/>
        <end position="391"/>
    </location>
</feature>
<dbReference type="SUPFAM" id="SSF48452">
    <property type="entry name" value="TPR-like"/>
    <property type="match status" value="1"/>
</dbReference>
<keyword evidence="2" id="KW-0802">TPR repeat</keyword>
<dbReference type="PANTHER" id="PTHR46512:SF1">
    <property type="entry name" value="PEPTIDYLPROLYL ISOMERASE"/>
    <property type="match status" value="1"/>
</dbReference>
<keyword evidence="5" id="KW-1133">Transmembrane helix</keyword>
<gene>
    <name evidence="7" type="ORF">PPAR1163_LOCUS8676</name>
</gene>
<dbReference type="InterPro" id="IPR019734">
    <property type="entry name" value="TPR_rpt"/>
</dbReference>
<evidence type="ECO:0000313" key="7">
    <source>
        <dbReference type="EMBL" id="CAD9250315.1"/>
    </source>
</evidence>
<evidence type="ECO:0000259" key="6">
    <source>
        <dbReference type="PROSITE" id="PS50059"/>
    </source>
</evidence>
<dbReference type="GO" id="GO:0005829">
    <property type="term" value="C:cytosol"/>
    <property type="evidence" value="ECO:0007669"/>
    <property type="project" value="TreeGrafter"/>
</dbReference>
<feature type="domain" description="PPIase FKBP-type" evidence="6">
    <location>
        <begin position="32"/>
        <end position="137"/>
    </location>
</feature>
<keyword evidence="3" id="KW-0697">Rotamase</keyword>
<evidence type="ECO:0000256" key="1">
    <source>
        <dbReference type="ARBA" id="ARBA00022737"/>
    </source>
</evidence>
<keyword evidence="3" id="KW-0413">Isomerase</keyword>
<feature type="compositionally biased region" description="Gly residues" evidence="4">
    <location>
        <begin position="325"/>
        <end position="334"/>
    </location>
</feature>
<keyword evidence="5" id="KW-0812">Transmembrane</keyword>
<feature type="region of interest" description="Disordered" evidence="4">
    <location>
        <begin position="318"/>
        <end position="362"/>
    </location>
</feature>
<keyword evidence="5" id="KW-0472">Membrane</keyword>
<dbReference type="Gene3D" id="1.25.40.10">
    <property type="entry name" value="Tetratricopeptide repeat domain"/>
    <property type="match status" value="1"/>
</dbReference>
<accession>A0A7S1TZ54</accession>
<feature type="compositionally biased region" description="Low complexity" evidence="4">
    <location>
        <begin position="335"/>
        <end position="345"/>
    </location>
</feature>
<evidence type="ECO:0000256" key="4">
    <source>
        <dbReference type="SAM" id="MobiDB-lite"/>
    </source>
</evidence>
<reference evidence="7" key="1">
    <citation type="submission" date="2021-01" db="EMBL/GenBank/DDBJ databases">
        <authorList>
            <person name="Corre E."/>
            <person name="Pelletier E."/>
            <person name="Niang G."/>
            <person name="Scheremetjew M."/>
            <person name="Finn R."/>
            <person name="Kale V."/>
            <person name="Holt S."/>
            <person name="Cochrane G."/>
            <person name="Meng A."/>
            <person name="Brown T."/>
            <person name="Cohen L."/>
        </authorList>
    </citation>
    <scope>NUCLEOTIDE SEQUENCE</scope>
    <source>
        <strain evidence="7">CCMP2877</strain>
    </source>
</reference>
<dbReference type="GO" id="GO:0003755">
    <property type="term" value="F:peptidyl-prolyl cis-trans isomerase activity"/>
    <property type="evidence" value="ECO:0007669"/>
    <property type="project" value="UniProtKB-KW"/>
</dbReference>
<protein>
    <recommendedName>
        <fullName evidence="3">peptidylprolyl isomerase</fullName>
        <ecNumber evidence="3">5.2.1.8</ecNumber>
    </recommendedName>
</protein>
<dbReference type="GO" id="GO:0012505">
    <property type="term" value="C:endomembrane system"/>
    <property type="evidence" value="ECO:0007669"/>
    <property type="project" value="TreeGrafter"/>
</dbReference>
<dbReference type="InterPro" id="IPR046357">
    <property type="entry name" value="PPIase_dom_sf"/>
</dbReference>
<dbReference type="EMBL" id="HBGJ01013663">
    <property type="protein sequence ID" value="CAD9250315.1"/>
    <property type="molecule type" value="Transcribed_RNA"/>
</dbReference>
<proteinExistence type="predicted"/>
<dbReference type="PANTHER" id="PTHR46512">
    <property type="entry name" value="PEPTIDYLPROLYL ISOMERASE"/>
    <property type="match status" value="1"/>
</dbReference>
<dbReference type="GO" id="GO:0044183">
    <property type="term" value="F:protein folding chaperone"/>
    <property type="evidence" value="ECO:0007669"/>
    <property type="project" value="TreeGrafter"/>
</dbReference>
<comment type="catalytic activity">
    <reaction evidence="3">
        <text>[protein]-peptidylproline (omega=180) = [protein]-peptidylproline (omega=0)</text>
        <dbReference type="Rhea" id="RHEA:16237"/>
        <dbReference type="Rhea" id="RHEA-COMP:10747"/>
        <dbReference type="Rhea" id="RHEA-COMP:10748"/>
        <dbReference type="ChEBI" id="CHEBI:83833"/>
        <dbReference type="ChEBI" id="CHEBI:83834"/>
        <dbReference type="EC" id="5.2.1.8"/>
    </reaction>
</comment>